<evidence type="ECO:0000256" key="1">
    <source>
        <dbReference type="SAM" id="MobiDB-lite"/>
    </source>
</evidence>
<dbReference type="EMBL" id="ML119661">
    <property type="protein sequence ID" value="RPA84001.1"/>
    <property type="molecule type" value="Genomic_DNA"/>
</dbReference>
<feature type="compositionally biased region" description="Basic residues" evidence="1">
    <location>
        <begin position="117"/>
        <end position="127"/>
    </location>
</feature>
<feature type="compositionally biased region" description="Polar residues" evidence="1">
    <location>
        <begin position="404"/>
        <end position="417"/>
    </location>
</feature>
<dbReference type="Proteomes" id="UP000275078">
    <property type="component" value="Unassembled WGS sequence"/>
</dbReference>
<dbReference type="AlphaFoldDB" id="A0A3N4IIJ7"/>
<organism evidence="2 3">
    <name type="scientific">Ascobolus immersus RN42</name>
    <dbReference type="NCBI Taxonomy" id="1160509"/>
    <lineage>
        <taxon>Eukaryota</taxon>
        <taxon>Fungi</taxon>
        <taxon>Dikarya</taxon>
        <taxon>Ascomycota</taxon>
        <taxon>Pezizomycotina</taxon>
        <taxon>Pezizomycetes</taxon>
        <taxon>Pezizales</taxon>
        <taxon>Ascobolaceae</taxon>
        <taxon>Ascobolus</taxon>
    </lineage>
</organism>
<reference evidence="2 3" key="1">
    <citation type="journal article" date="2018" name="Nat. Ecol. Evol.">
        <title>Pezizomycetes genomes reveal the molecular basis of ectomycorrhizal truffle lifestyle.</title>
        <authorList>
            <person name="Murat C."/>
            <person name="Payen T."/>
            <person name="Noel B."/>
            <person name="Kuo A."/>
            <person name="Morin E."/>
            <person name="Chen J."/>
            <person name="Kohler A."/>
            <person name="Krizsan K."/>
            <person name="Balestrini R."/>
            <person name="Da Silva C."/>
            <person name="Montanini B."/>
            <person name="Hainaut M."/>
            <person name="Levati E."/>
            <person name="Barry K.W."/>
            <person name="Belfiori B."/>
            <person name="Cichocki N."/>
            <person name="Clum A."/>
            <person name="Dockter R.B."/>
            <person name="Fauchery L."/>
            <person name="Guy J."/>
            <person name="Iotti M."/>
            <person name="Le Tacon F."/>
            <person name="Lindquist E.A."/>
            <person name="Lipzen A."/>
            <person name="Malagnac F."/>
            <person name="Mello A."/>
            <person name="Molinier V."/>
            <person name="Miyauchi S."/>
            <person name="Poulain J."/>
            <person name="Riccioni C."/>
            <person name="Rubini A."/>
            <person name="Sitrit Y."/>
            <person name="Splivallo R."/>
            <person name="Traeger S."/>
            <person name="Wang M."/>
            <person name="Zifcakova L."/>
            <person name="Wipf D."/>
            <person name="Zambonelli A."/>
            <person name="Paolocci F."/>
            <person name="Nowrousian M."/>
            <person name="Ottonello S."/>
            <person name="Baldrian P."/>
            <person name="Spatafora J.W."/>
            <person name="Henrissat B."/>
            <person name="Nagy L.G."/>
            <person name="Aury J.M."/>
            <person name="Wincker P."/>
            <person name="Grigoriev I.V."/>
            <person name="Bonfante P."/>
            <person name="Martin F.M."/>
        </authorList>
    </citation>
    <scope>NUCLEOTIDE SEQUENCE [LARGE SCALE GENOMIC DNA]</scope>
    <source>
        <strain evidence="2 3">RN42</strain>
    </source>
</reference>
<evidence type="ECO:0000313" key="3">
    <source>
        <dbReference type="Proteomes" id="UP000275078"/>
    </source>
</evidence>
<name>A0A3N4IIJ7_ASCIM</name>
<feature type="compositionally biased region" description="Acidic residues" evidence="1">
    <location>
        <begin position="256"/>
        <end position="271"/>
    </location>
</feature>
<feature type="compositionally biased region" description="Low complexity" evidence="1">
    <location>
        <begin position="392"/>
        <end position="403"/>
    </location>
</feature>
<gene>
    <name evidence="2" type="ORF">BJ508DRAFT_46601</name>
</gene>
<accession>A0A3N4IIJ7</accession>
<feature type="region of interest" description="Disordered" evidence="1">
    <location>
        <begin position="45"/>
        <end position="127"/>
    </location>
</feature>
<keyword evidence="3" id="KW-1185">Reference proteome</keyword>
<feature type="compositionally biased region" description="Polar residues" evidence="1">
    <location>
        <begin position="13"/>
        <end position="23"/>
    </location>
</feature>
<feature type="compositionally biased region" description="Low complexity" evidence="1">
    <location>
        <begin position="94"/>
        <end position="103"/>
    </location>
</feature>
<sequence>MPIPYELYDSPTRDTPSISSPNDILNGGAFPTVRVRLIHGSINHFTPADPCLDHPDPRPTSTNRRVRRRLSSSGRARFTVDDDSDEAEERSADTADTSTRTASGEASESSNRPSLFPRHHHHHHHPLLHSRPLNFDNYWRHRSHRAPFANIFRDRMIRSRFPRDFHNTLERESLQARTSFLENLTRVAGRSQLIEHIDQTTGRDGFPDYLFMDHDANTLTPLDREAIEGELRRLHHEREGHHDHSGEQSREPTTPPEDEPQAEVEEPDDEAPAPTPPEAPMTSTFTPPTPPPRQMPPLSRSSSQTSTASTVPTTPASLSVTGATRIENAIKLLQDDFSDRLDREDMMTMLDLFENEVKCLHFLNLREDYREQWLRRQIWMSRYGPPVPPSPGRSSMSGLGPSRNPYSTASSRISSRAGSVRRDSPRRQYPPPPRAESVGTVEEEESRPEVIEVGVEEVEHEVEIEEDAPDGLGLWNSLFARVEDSRQLGLGSV</sequence>
<proteinExistence type="predicted"/>
<protein>
    <submittedName>
        <fullName evidence="2">Uncharacterized protein</fullName>
    </submittedName>
</protein>
<feature type="compositionally biased region" description="Low complexity" evidence="1">
    <location>
        <begin position="296"/>
        <end position="320"/>
    </location>
</feature>
<feature type="region of interest" description="Disordered" evidence="1">
    <location>
        <begin position="384"/>
        <end position="449"/>
    </location>
</feature>
<feature type="region of interest" description="Disordered" evidence="1">
    <location>
        <begin position="1"/>
        <end position="26"/>
    </location>
</feature>
<feature type="compositionally biased region" description="Basic and acidic residues" evidence="1">
    <location>
        <begin position="238"/>
        <end position="250"/>
    </location>
</feature>
<feature type="region of interest" description="Disordered" evidence="1">
    <location>
        <begin position="238"/>
        <end position="320"/>
    </location>
</feature>
<evidence type="ECO:0000313" key="2">
    <source>
        <dbReference type="EMBL" id="RPA84001.1"/>
    </source>
</evidence>